<dbReference type="GO" id="GO:0003723">
    <property type="term" value="F:RNA binding"/>
    <property type="evidence" value="ECO:0007669"/>
    <property type="project" value="TreeGrafter"/>
</dbReference>
<sequence length="338" mass="37291">MVHRVVGAVSPLNGSADSEQGNERTFACPLNFIPCPFTAIPSFTREKLNSSDTEFWLIKAPLDFNPASFIGKNIPLIGFKSVKNKNDGKKQIYNIFSSPRKTCSSQVLVPKEDHNQLLSGPSFHGYINICDSFRDPRGGLHPVSSTPIRKIPEGLKQRFLPFGATTATTTTGGLGVGGAQITDCKIIWPDGGKSKKKRKKHAKVEEVLNRLLCVKQEAMDGEGAWGNLPGMDQDSRGSCLTSKGLPIAETTMKKRKKRNREKEHEEASATALESEDNVEDEAFLSVIKEEAITEPSEGNSNKSGRIQNRKKKRLFQENLEELFSPTATELGSVFKKKK</sequence>
<comment type="caution">
    <text evidence="2">The sequence shown here is derived from an EMBL/GenBank/DDBJ whole genome shotgun (WGS) entry which is preliminary data.</text>
</comment>
<proteinExistence type="predicted"/>
<dbReference type="InterPro" id="IPR013240">
    <property type="entry name" value="DNA-dir_RNA_pol1_su_RPA34"/>
</dbReference>
<name>A0AAV7MTU5_PLEWA</name>
<accession>A0AAV7MTU5</accession>
<dbReference type="GO" id="GO:0006360">
    <property type="term" value="P:transcription by RNA polymerase I"/>
    <property type="evidence" value="ECO:0007669"/>
    <property type="project" value="InterPro"/>
</dbReference>
<dbReference type="AlphaFoldDB" id="A0AAV7MTU5"/>
<feature type="region of interest" description="Disordered" evidence="1">
    <location>
        <begin position="225"/>
        <end position="244"/>
    </location>
</feature>
<dbReference type="Proteomes" id="UP001066276">
    <property type="component" value="Chromosome 9"/>
</dbReference>
<evidence type="ECO:0000313" key="3">
    <source>
        <dbReference type="Proteomes" id="UP001066276"/>
    </source>
</evidence>
<feature type="compositionally biased region" description="Polar residues" evidence="1">
    <location>
        <begin position="296"/>
        <end position="306"/>
    </location>
</feature>
<keyword evidence="3" id="KW-1185">Reference proteome</keyword>
<organism evidence="2 3">
    <name type="scientific">Pleurodeles waltl</name>
    <name type="common">Iberian ribbed newt</name>
    <dbReference type="NCBI Taxonomy" id="8319"/>
    <lineage>
        <taxon>Eukaryota</taxon>
        <taxon>Metazoa</taxon>
        <taxon>Chordata</taxon>
        <taxon>Craniata</taxon>
        <taxon>Vertebrata</taxon>
        <taxon>Euteleostomi</taxon>
        <taxon>Amphibia</taxon>
        <taxon>Batrachia</taxon>
        <taxon>Caudata</taxon>
        <taxon>Salamandroidea</taxon>
        <taxon>Salamandridae</taxon>
        <taxon>Pleurodelinae</taxon>
        <taxon>Pleurodeles</taxon>
    </lineage>
</organism>
<dbReference type="Pfam" id="PF08208">
    <property type="entry name" value="RNA_polI_A34"/>
    <property type="match status" value="1"/>
</dbReference>
<dbReference type="PANTHER" id="PTHR15484">
    <property type="entry name" value="DNA-DIRECTED RNA POLYMERASE I SUBUNIT RPA34"/>
    <property type="match status" value="1"/>
</dbReference>
<feature type="region of interest" description="Disordered" evidence="1">
    <location>
        <begin position="289"/>
        <end position="309"/>
    </location>
</feature>
<evidence type="ECO:0000313" key="2">
    <source>
        <dbReference type="EMBL" id="KAJ1106672.1"/>
    </source>
</evidence>
<dbReference type="EMBL" id="JANPWB010000013">
    <property type="protein sequence ID" value="KAJ1106672.1"/>
    <property type="molecule type" value="Genomic_DNA"/>
</dbReference>
<gene>
    <name evidence="2" type="ORF">NDU88_004073</name>
</gene>
<dbReference type="Gene3D" id="6.20.250.70">
    <property type="match status" value="1"/>
</dbReference>
<dbReference type="PANTHER" id="PTHR15484:SF8">
    <property type="entry name" value="DNA-DIRECTED RNA POLYMERASE I SUBUNIT RPA34"/>
    <property type="match status" value="1"/>
</dbReference>
<reference evidence="2" key="1">
    <citation type="journal article" date="2022" name="bioRxiv">
        <title>Sequencing and chromosome-scale assembly of the giantPleurodeles waltlgenome.</title>
        <authorList>
            <person name="Brown T."/>
            <person name="Elewa A."/>
            <person name="Iarovenko S."/>
            <person name="Subramanian E."/>
            <person name="Araus A.J."/>
            <person name="Petzold A."/>
            <person name="Susuki M."/>
            <person name="Suzuki K.-i.T."/>
            <person name="Hayashi T."/>
            <person name="Toyoda A."/>
            <person name="Oliveira C."/>
            <person name="Osipova E."/>
            <person name="Leigh N.D."/>
            <person name="Simon A."/>
            <person name="Yun M.H."/>
        </authorList>
    </citation>
    <scope>NUCLEOTIDE SEQUENCE</scope>
    <source>
        <strain evidence="2">20211129_DDA</strain>
        <tissue evidence="2">Liver</tissue>
    </source>
</reference>
<evidence type="ECO:0000256" key="1">
    <source>
        <dbReference type="SAM" id="MobiDB-lite"/>
    </source>
</evidence>
<feature type="region of interest" description="Disordered" evidence="1">
    <location>
        <begin position="252"/>
        <end position="277"/>
    </location>
</feature>
<dbReference type="GO" id="GO:0005736">
    <property type="term" value="C:RNA polymerase I complex"/>
    <property type="evidence" value="ECO:0007669"/>
    <property type="project" value="TreeGrafter"/>
</dbReference>
<protein>
    <submittedName>
        <fullName evidence="2">Uncharacterized protein</fullName>
    </submittedName>
</protein>